<name>A0A0G1GLC5_9BACT</name>
<comment type="caution">
    <text evidence="9">The sequence shown here is derived from an EMBL/GenBank/DDBJ whole genome shotgun (WGS) entry which is preliminary data.</text>
</comment>
<evidence type="ECO:0000256" key="4">
    <source>
        <dbReference type="ARBA" id="ARBA00023027"/>
    </source>
</evidence>
<dbReference type="EMBL" id="LCHN01000011">
    <property type="protein sequence ID" value="KKT35766.1"/>
    <property type="molecule type" value="Genomic_DNA"/>
</dbReference>
<comment type="catalytic activity">
    <reaction evidence="6">
        <text>(6S)-NADPHX + ADP = AMP + phosphate + NADPH + H(+)</text>
        <dbReference type="Rhea" id="RHEA:32235"/>
        <dbReference type="ChEBI" id="CHEBI:15378"/>
        <dbReference type="ChEBI" id="CHEBI:43474"/>
        <dbReference type="ChEBI" id="CHEBI:57783"/>
        <dbReference type="ChEBI" id="CHEBI:64076"/>
        <dbReference type="ChEBI" id="CHEBI:456215"/>
        <dbReference type="ChEBI" id="CHEBI:456216"/>
        <dbReference type="EC" id="4.2.1.136"/>
    </reaction>
</comment>
<dbReference type="PROSITE" id="PS51383">
    <property type="entry name" value="YJEF_C_3"/>
    <property type="match status" value="1"/>
</dbReference>
<feature type="binding site" evidence="6">
    <location>
        <position position="87"/>
    </location>
    <ligand>
        <name>(6S)-NADPHX</name>
        <dbReference type="ChEBI" id="CHEBI:64076"/>
    </ligand>
</feature>
<reference evidence="9 10" key="1">
    <citation type="journal article" date="2015" name="Nature">
        <title>rRNA introns, odd ribosomes, and small enigmatic genomes across a large radiation of phyla.</title>
        <authorList>
            <person name="Brown C.T."/>
            <person name="Hug L.A."/>
            <person name="Thomas B.C."/>
            <person name="Sharon I."/>
            <person name="Castelle C.J."/>
            <person name="Singh A."/>
            <person name="Wilkins M.J."/>
            <person name="Williams K.H."/>
            <person name="Banfield J.F."/>
        </authorList>
    </citation>
    <scope>NUCLEOTIDE SEQUENCE [LARGE SCALE GENOMIC DNA]</scope>
</reference>
<evidence type="ECO:0000256" key="1">
    <source>
        <dbReference type="ARBA" id="ARBA00022741"/>
    </source>
</evidence>
<keyword evidence="7" id="KW-0472">Membrane</keyword>
<keyword evidence="2 6" id="KW-0067">ATP-binding</keyword>
<dbReference type="InterPro" id="IPR000631">
    <property type="entry name" value="CARKD"/>
</dbReference>
<comment type="similarity">
    <text evidence="6">Belongs to the NnrD/CARKD family.</text>
</comment>
<dbReference type="SUPFAM" id="SSF53613">
    <property type="entry name" value="Ribokinase-like"/>
    <property type="match status" value="1"/>
</dbReference>
<organism evidence="9 10">
    <name type="scientific">Candidatus Collierbacteria bacterium GW2011_GWA1_44_12</name>
    <dbReference type="NCBI Taxonomy" id="1618376"/>
    <lineage>
        <taxon>Bacteria</taxon>
        <taxon>Candidatus Collieribacteriota</taxon>
    </lineage>
</organism>
<accession>A0A0G1GLC5</accession>
<dbReference type="AlphaFoldDB" id="A0A0G1GLC5"/>
<feature type="binding site" evidence="6">
    <location>
        <position position="147"/>
    </location>
    <ligand>
        <name>(6S)-NADPHX</name>
        <dbReference type="ChEBI" id="CHEBI:64076"/>
    </ligand>
</feature>
<dbReference type="PANTHER" id="PTHR12592:SF0">
    <property type="entry name" value="ATP-DEPENDENT (S)-NAD(P)H-HYDRATE DEHYDRATASE"/>
    <property type="match status" value="1"/>
</dbReference>
<keyword evidence="7" id="KW-1133">Transmembrane helix</keyword>
<dbReference type="GO" id="GO:0052855">
    <property type="term" value="F:ADP-dependent NAD(P)H-hydrate dehydratase activity"/>
    <property type="evidence" value="ECO:0007669"/>
    <property type="project" value="UniProtKB-UniRule"/>
</dbReference>
<keyword evidence="1 6" id="KW-0547">Nucleotide-binding</keyword>
<evidence type="ECO:0000256" key="5">
    <source>
        <dbReference type="ARBA" id="ARBA00023239"/>
    </source>
</evidence>
<feature type="transmembrane region" description="Helical" evidence="7">
    <location>
        <begin position="20"/>
        <end position="43"/>
    </location>
</feature>
<comment type="cofactor">
    <cofactor evidence="6">
        <name>Mg(2+)</name>
        <dbReference type="ChEBI" id="CHEBI:18420"/>
    </cofactor>
</comment>
<evidence type="ECO:0000256" key="2">
    <source>
        <dbReference type="ARBA" id="ARBA00022840"/>
    </source>
</evidence>
<evidence type="ECO:0000256" key="3">
    <source>
        <dbReference type="ARBA" id="ARBA00022857"/>
    </source>
</evidence>
<dbReference type="PANTHER" id="PTHR12592">
    <property type="entry name" value="ATP-DEPENDENT (S)-NAD(P)H-HYDRATE DEHYDRATASE FAMILY MEMBER"/>
    <property type="match status" value="1"/>
</dbReference>
<comment type="catalytic activity">
    <reaction evidence="6">
        <text>(6S)-NADHX + ADP = AMP + phosphate + NADH + H(+)</text>
        <dbReference type="Rhea" id="RHEA:32223"/>
        <dbReference type="ChEBI" id="CHEBI:15378"/>
        <dbReference type="ChEBI" id="CHEBI:43474"/>
        <dbReference type="ChEBI" id="CHEBI:57945"/>
        <dbReference type="ChEBI" id="CHEBI:64074"/>
        <dbReference type="ChEBI" id="CHEBI:456215"/>
        <dbReference type="ChEBI" id="CHEBI:456216"/>
        <dbReference type="EC" id="4.2.1.136"/>
    </reaction>
</comment>
<comment type="function">
    <text evidence="6">Catalyzes the dehydration of the S-form of NAD(P)HX at the expense of ADP, which is converted to AMP. Together with NAD(P)HX epimerase, which catalyzes the epimerization of the S- and R-forms, the enzyme allows the repair of both epimers of NAD(P)HX, a damaged form of NAD(P)H that is a result of enzymatic or heat-dependent hydration.</text>
</comment>
<evidence type="ECO:0000313" key="9">
    <source>
        <dbReference type="EMBL" id="KKT35766.1"/>
    </source>
</evidence>
<dbReference type="EC" id="4.2.1.136" evidence="6"/>
<dbReference type="HAMAP" id="MF_01965">
    <property type="entry name" value="NADHX_dehydratase"/>
    <property type="match status" value="1"/>
</dbReference>
<sequence>MASFHARAATNPSEDVASVSVWIAIFLDIFVTDFFVAIGKLYYDESMAAELFSRDDFANNRSLGESESKYSSGQITIIGGSELFHGAPILALKGASRLVSMTFFASPVEDRGVVDKIKSSLGSFVWVPFEDLDSYIEKSDAILIGPGLMRSHINEKDFVCDEEGMITRDITKKYLRSFLKKRWLVDGGSLQVISVNDLPEGAAVTPNKKEFEMLFGEELLDDIEKRGEQIMRLAAKHKLVILSKDAVSLVSDGKRLIRIEGGNDGLVKGGVGDVIAGVAVGFMAKNEPLFSLAAASYLVKKAADRLAEKKDLMFNSDDIADEVPKVYGEIVKNLRSPH</sequence>
<comment type="subunit">
    <text evidence="6">Homotetramer.</text>
</comment>
<feature type="binding site" evidence="6">
    <location>
        <begin position="244"/>
        <end position="248"/>
    </location>
    <ligand>
        <name>AMP</name>
        <dbReference type="ChEBI" id="CHEBI:456215"/>
    </ligand>
</feature>
<dbReference type="CDD" id="cd01171">
    <property type="entry name" value="YXKO-related"/>
    <property type="match status" value="1"/>
</dbReference>
<dbReference type="Proteomes" id="UP000034069">
    <property type="component" value="Unassembled WGS sequence"/>
</dbReference>
<protein>
    <recommendedName>
        <fullName evidence="6">ADP-dependent (S)-NAD(P)H-hydrate dehydratase</fullName>
        <ecNumber evidence="6">4.2.1.136</ecNumber>
    </recommendedName>
    <alternativeName>
        <fullName evidence="6">ADP-dependent NAD(P)HX dehydratase</fullName>
    </alternativeName>
</protein>
<dbReference type="GO" id="GO:0005524">
    <property type="term" value="F:ATP binding"/>
    <property type="evidence" value="ECO:0007669"/>
    <property type="project" value="UniProtKB-KW"/>
</dbReference>
<comment type="caution">
    <text evidence="6">Lacks conserved residue(s) required for the propagation of feature annotation.</text>
</comment>
<keyword evidence="4 6" id="KW-0520">NAD</keyword>
<keyword evidence="7" id="KW-0812">Transmembrane</keyword>
<dbReference type="Pfam" id="PF01256">
    <property type="entry name" value="Carb_kinase"/>
    <property type="match status" value="1"/>
</dbReference>
<evidence type="ECO:0000313" key="10">
    <source>
        <dbReference type="Proteomes" id="UP000034069"/>
    </source>
</evidence>
<gene>
    <name evidence="6" type="primary">nnrD</name>
    <name evidence="9" type="ORF">UW23_C0011G0003</name>
</gene>
<feature type="binding site" evidence="6">
    <location>
        <position position="273"/>
    </location>
    <ligand>
        <name>(6S)-NADPHX</name>
        <dbReference type="ChEBI" id="CHEBI:64076"/>
    </ligand>
</feature>
<proteinExistence type="inferred from homology"/>
<dbReference type="GO" id="GO:0110051">
    <property type="term" value="P:metabolite repair"/>
    <property type="evidence" value="ECO:0007669"/>
    <property type="project" value="TreeGrafter"/>
</dbReference>
<keyword evidence="5 6" id="KW-0456">Lyase</keyword>
<dbReference type="Gene3D" id="3.40.1190.20">
    <property type="match status" value="1"/>
</dbReference>
<keyword evidence="3 6" id="KW-0521">NADP</keyword>
<evidence type="ECO:0000256" key="6">
    <source>
        <dbReference type="HAMAP-Rule" id="MF_01965"/>
    </source>
</evidence>
<dbReference type="GO" id="GO:0046496">
    <property type="term" value="P:nicotinamide nucleotide metabolic process"/>
    <property type="evidence" value="ECO:0007669"/>
    <property type="project" value="UniProtKB-UniRule"/>
</dbReference>
<evidence type="ECO:0000256" key="7">
    <source>
        <dbReference type="SAM" id="Phobius"/>
    </source>
</evidence>
<feature type="domain" description="YjeF C-terminal" evidence="8">
    <location>
        <begin position="52"/>
        <end position="330"/>
    </location>
</feature>
<feature type="binding site" evidence="6">
    <location>
        <position position="272"/>
    </location>
    <ligand>
        <name>AMP</name>
        <dbReference type="ChEBI" id="CHEBI:456215"/>
    </ligand>
</feature>
<evidence type="ECO:0000259" key="8">
    <source>
        <dbReference type="PROSITE" id="PS51383"/>
    </source>
</evidence>
<dbReference type="InterPro" id="IPR029056">
    <property type="entry name" value="Ribokinase-like"/>
</dbReference>